<dbReference type="SUPFAM" id="SSF51735">
    <property type="entry name" value="NAD(P)-binding Rossmann-fold domains"/>
    <property type="match status" value="1"/>
</dbReference>
<evidence type="ECO:0000259" key="2">
    <source>
        <dbReference type="Pfam" id="PF16924"/>
    </source>
</evidence>
<name>A0A2P8HYD1_9BACI</name>
<dbReference type="Proteomes" id="UP000242310">
    <property type="component" value="Unassembled WGS sequence"/>
</dbReference>
<dbReference type="Pfam" id="PF16924">
    <property type="entry name" value="DpaA_N"/>
    <property type="match status" value="1"/>
</dbReference>
<feature type="domain" description="Dipicolinate synthase subunit A N-terminal" evidence="2">
    <location>
        <begin position="4"/>
        <end position="118"/>
    </location>
</feature>
<evidence type="ECO:0000313" key="4">
    <source>
        <dbReference type="Proteomes" id="UP000242310"/>
    </source>
</evidence>
<organism evidence="3 4">
    <name type="scientific">Salsuginibacillus halophilus</name>
    <dbReference type="NCBI Taxonomy" id="517424"/>
    <lineage>
        <taxon>Bacteria</taxon>
        <taxon>Bacillati</taxon>
        <taxon>Bacillota</taxon>
        <taxon>Bacilli</taxon>
        <taxon>Bacillales</taxon>
        <taxon>Bacillaceae</taxon>
        <taxon>Salsuginibacillus</taxon>
    </lineage>
</organism>
<sequence length="290" mass="31190">MATVGLAGGDARYIEVMTCLQDAGFSVYAAGFEQLNQVPARRMSLEDLPWASLDGLVLPLGGILHQGEIESVFTKDTLQLEAEDVKKTPPSCRIFTGVPGPDGERFAREVNRKLIPVMYRDDAAVYNAIPTSEGILYILLKHTDRTIHNANITVFGFGRLGVTLVRSLLAIGANVNVVVHTDAEAARAYEMKAHPFFNKEAAKAVQSADMIVNTAPALVLPKEVIAHVPVHTFVIDAASAPGGIDFAAAKKRGLQTLHAPGLPGKVAPKSAGRILGRLLVKLLTEPEERR</sequence>
<dbReference type="AlphaFoldDB" id="A0A2P8HYD1"/>
<proteinExistence type="predicted"/>
<evidence type="ECO:0000313" key="3">
    <source>
        <dbReference type="EMBL" id="PSL51241.1"/>
    </source>
</evidence>
<dbReference type="Gene3D" id="3.40.50.720">
    <property type="entry name" value="NAD(P)-binding Rossmann-like Domain"/>
    <property type="match status" value="2"/>
</dbReference>
<comment type="caution">
    <text evidence="3">The sequence shown here is derived from an EMBL/GenBank/DDBJ whole genome shotgun (WGS) entry which is preliminary data.</text>
</comment>
<gene>
    <name evidence="3" type="ORF">B0H94_101151</name>
</gene>
<dbReference type="InterPro" id="IPR031629">
    <property type="entry name" value="DpaA_N"/>
</dbReference>
<evidence type="ECO:0000259" key="1">
    <source>
        <dbReference type="Pfam" id="PF03807"/>
    </source>
</evidence>
<protein>
    <submittedName>
        <fullName evidence="3">Dipicolinate synthase subunit A</fullName>
    </submittedName>
</protein>
<reference evidence="3 4" key="1">
    <citation type="submission" date="2018-03" db="EMBL/GenBank/DDBJ databases">
        <title>Genomic Encyclopedia of Type Strains, Phase III (KMG-III): the genomes of soil and plant-associated and newly described type strains.</title>
        <authorList>
            <person name="Whitman W."/>
        </authorList>
    </citation>
    <scope>NUCLEOTIDE SEQUENCE [LARGE SCALE GENOMIC DNA]</scope>
    <source>
        <strain evidence="3 4">CGMCC 1.07653</strain>
    </source>
</reference>
<dbReference type="Pfam" id="PF03807">
    <property type="entry name" value="F420_oxidored"/>
    <property type="match status" value="1"/>
</dbReference>
<keyword evidence="4" id="KW-1185">Reference proteome</keyword>
<feature type="domain" description="Pyrroline-5-carboxylate reductase catalytic N-terminal" evidence="1">
    <location>
        <begin position="152"/>
        <end position="237"/>
    </location>
</feature>
<dbReference type="EMBL" id="PYAV01000001">
    <property type="protein sequence ID" value="PSL51241.1"/>
    <property type="molecule type" value="Genomic_DNA"/>
</dbReference>
<dbReference type="RefSeq" id="WP_106587319.1">
    <property type="nucleotide sequence ID" value="NZ_PYAV01000001.1"/>
</dbReference>
<dbReference type="InterPro" id="IPR036291">
    <property type="entry name" value="NAD(P)-bd_dom_sf"/>
</dbReference>
<dbReference type="NCBIfam" id="NF006162">
    <property type="entry name" value="PRK08306.1"/>
    <property type="match status" value="1"/>
</dbReference>
<dbReference type="OrthoDB" id="8840764at2"/>
<dbReference type="InterPro" id="IPR028939">
    <property type="entry name" value="P5C_Rdtase_cat_N"/>
</dbReference>
<accession>A0A2P8HYD1</accession>